<dbReference type="Proteomes" id="UP000739411">
    <property type="component" value="Unassembled WGS sequence"/>
</dbReference>
<proteinExistence type="predicted"/>
<accession>A0A935KC16</accession>
<feature type="signal peptide" evidence="1">
    <location>
        <begin position="1"/>
        <end position="17"/>
    </location>
</feature>
<feature type="chain" id="PRO_5037428161" evidence="1">
    <location>
        <begin position="18"/>
        <end position="140"/>
    </location>
</feature>
<dbReference type="SUPFAM" id="SSF47175">
    <property type="entry name" value="Cytochromes"/>
    <property type="match status" value="1"/>
</dbReference>
<evidence type="ECO:0000313" key="2">
    <source>
        <dbReference type="EMBL" id="MBK7416655.1"/>
    </source>
</evidence>
<protein>
    <submittedName>
        <fullName evidence="2">Cytochrome c</fullName>
    </submittedName>
</protein>
<dbReference type="GO" id="GO:0022900">
    <property type="term" value="P:electron transport chain"/>
    <property type="evidence" value="ECO:0007669"/>
    <property type="project" value="InterPro"/>
</dbReference>
<dbReference type="GO" id="GO:0005506">
    <property type="term" value="F:iron ion binding"/>
    <property type="evidence" value="ECO:0007669"/>
    <property type="project" value="InterPro"/>
</dbReference>
<dbReference type="InterPro" id="IPR010980">
    <property type="entry name" value="Cyt_c/b562"/>
</dbReference>
<comment type="caution">
    <text evidence="2">The sequence shown here is derived from an EMBL/GenBank/DDBJ whole genome shotgun (WGS) entry which is preliminary data.</text>
</comment>
<evidence type="ECO:0000313" key="3">
    <source>
        <dbReference type="Proteomes" id="UP000739411"/>
    </source>
</evidence>
<name>A0A935KC16_9RHOO</name>
<evidence type="ECO:0000256" key="1">
    <source>
        <dbReference type="SAM" id="SignalP"/>
    </source>
</evidence>
<dbReference type="EMBL" id="JADJMS010000046">
    <property type="protein sequence ID" value="MBK7416655.1"/>
    <property type="molecule type" value="Genomic_DNA"/>
</dbReference>
<dbReference type="GO" id="GO:0020037">
    <property type="term" value="F:heme binding"/>
    <property type="evidence" value="ECO:0007669"/>
    <property type="project" value="InterPro"/>
</dbReference>
<reference evidence="2 3" key="1">
    <citation type="submission" date="2020-10" db="EMBL/GenBank/DDBJ databases">
        <title>Connecting structure to function with the recovery of over 1000 high-quality activated sludge metagenome-assembled genomes encoding full-length rRNA genes using long-read sequencing.</title>
        <authorList>
            <person name="Singleton C.M."/>
            <person name="Petriglieri F."/>
            <person name="Kristensen J.M."/>
            <person name="Kirkegaard R.H."/>
            <person name="Michaelsen T.Y."/>
            <person name="Andersen M.H."/>
            <person name="Karst S.M."/>
            <person name="Dueholm M.S."/>
            <person name="Nielsen P.H."/>
            <person name="Albertsen M."/>
        </authorList>
    </citation>
    <scope>NUCLEOTIDE SEQUENCE [LARGE SCALE GENOMIC DNA]</scope>
    <source>
        <strain evidence="2">EsbW_18-Q3-R4-48_BATAC.463</strain>
    </source>
</reference>
<gene>
    <name evidence="2" type="ORF">IPJ38_17690</name>
</gene>
<dbReference type="GO" id="GO:0009055">
    <property type="term" value="F:electron transfer activity"/>
    <property type="evidence" value="ECO:0007669"/>
    <property type="project" value="InterPro"/>
</dbReference>
<dbReference type="AlphaFoldDB" id="A0A935KC16"/>
<keyword evidence="1" id="KW-0732">Signal</keyword>
<dbReference type="PROSITE" id="PS51009">
    <property type="entry name" value="CYTCII"/>
    <property type="match status" value="1"/>
</dbReference>
<organism evidence="2 3">
    <name type="scientific">Candidatus Dechloromonas phosphorivorans</name>
    <dbReference type="NCBI Taxonomy" id="2899244"/>
    <lineage>
        <taxon>Bacteria</taxon>
        <taxon>Pseudomonadati</taxon>
        <taxon>Pseudomonadota</taxon>
        <taxon>Betaproteobacteria</taxon>
        <taxon>Rhodocyclales</taxon>
        <taxon>Azonexaceae</taxon>
        <taxon>Dechloromonas</taxon>
    </lineage>
</organism>
<dbReference type="Gene3D" id="1.20.120.10">
    <property type="entry name" value="Cytochrome c/b562"/>
    <property type="match status" value="1"/>
</dbReference>
<dbReference type="InterPro" id="IPR002321">
    <property type="entry name" value="Cyt_c_II"/>
</dbReference>
<sequence>MKTLLFISAMFASQVFAQDARQLAPLPAPAQESLRTEMLDNLIGLNEVLTLMAAGKVKEAGAFAEKEFGVSAMGKHRSKPMDARPGPHMPPAMHGIGMDGHKAASEFAKVAATGDRDKALALLPSLTGSCVACHLSYRTR</sequence>